<protein>
    <submittedName>
        <fullName evidence="1">Uncharacterized protein</fullName>
    </submittedName>
</protein>
<sequence>MKLVNVPAIILSSSAHVAFRVQPLHIQKGELHNNNPNPHTSLDSMSAICPGYRWLGCCQSSYSVSFMLDTWQADNESAAFVFRAQFVQGFARGGGEKGQRNINSTQFPQDLESVGRALSHLCGRTLTNSSQSSPGRAQVLLNSFEGALRTTYFERSGRSVGKS</sequence>
<accession>A0AAV6QH12</accession>
<evidence type="ECO:0000313" key="2">
    <source>
        <dbReference type="Proteomes" id="UP000693946"/>
    </source>
</evidence>
<dbReference type="AlphaFoldDB" id="A0AAV6QH12"/>
<comment type="caution">
    <text evidence="1">The sequence shown here is derived from an EMBL/GenBank/DDBJ whole genome shotgun (WGS) entry which is preliminary data.</text>
</comment>
<gene>
    <name evidence="1" type="ORF">JOB18_042460</name>
</gene>
<name>A0AAV6QH12_SOLSE</name>
<dbReference type="EMBL" id="JAGKHQ010000017">
    <property type="protein sequence ID" value="KAG7490796.1"/>
    <property type="molecule type" value="Genomic_DNA"/>
</dbReference>
<dbReference type="Proteomes" id="UP000693946">
    <property type="component" value="Linkage Group LG5"/>
</dbReference>
<keyword evidence="2" id="KW-1185">Reference proteome</keyword>
<reference evidence="1 2" key="1">
    <citation type="journal article" date="2021" name="Sci. Rep.">
        <title>Chromosome anchoring in Senegalese sole (Solea senegalensis) reveals sex-associated markers and genome rearrangements in flatfish.</title>
        <authorList>
            <person name="Guerrero-Cozar I."/>
            <person name="Gomez-Garrido J."/>
            <person name="Berbel C."/>
            <person name="Martinez-Blanch J.F."/>
            <person name="Alioto T."/>
            <person name="Claros M.G."/>
            <person name="Gagnaire P.A."/>
            <person name="Manchado M."/>
        </authorList>
    </citation>
    <scope>NUCLEOTIDE SEQUENCE [LARGE SCALE GENOMIC DNA]</scope>
    <source>
        <strain evidence="1">Sse05_10M</strain>
    </source>
</reference>
<organism evidence="1 2">
    <name type="scientific">Solea senegalensis</name>
    <name type="common">Senegalese sole</name>
    <dbReference type="NCBI Taxonomy" id="28829"/>
    <lineage>
        <taxon>Eukaryota</taxon>
        <taxon>Metazoa</taxon>
        <taxon>Chordata</taxon>
        <taxon>Craniata</taxon>
        <taxon>Vertebrata</taxon>
        <taxon>Euteleostomi</taxon>
        <taxon>Actinopterygii</taxon>
        <taxon>Neopterygii</taxon>
        <taxon>Teleostei</taxon>
        <taxon>Neoteleostei</taxon>
        <taxon>Acanthomorphata</taxon>
        <taxon>Carangaria</taxon>
        <taxon>Pleuronectiformes</taxon>
        <taxon>Pleuronectoidei</taxon>
        <taxon>Soleidae</taxon>
        <taxon>Solea</taxon>
    </lineage>
</organism>
<evidence type="ECO:0000313" key="1">
    <source>
        <dbReference type="EMBL" id="KAG7490796.1"/>
    </source>
</evidence>
<proteinExistence type="predicted"/>